<accession>A0A839XXX2</accession>
<reference evidence="3 4" key="1">
    <citation type="submission" date="2020-08" db="EMBL/GenBank/DDBJ databases">
        <title>Sequencing the genomes of 1000 actinobacteria strains.</title>
        <authorList>
            <person name="Klenk H.-P."/>
        </authorList>
    </citation>
    <scope>NUCLEOTIDE SEQUENCE [LARGE SCALE GENOMIC DNA]</scope>
    <source>
        <strain evidence="3 4">DSM 45267</strain>
    </source>
</reference>
<dbReference type="PANTHER" id="PTHR34075:SF5">
    <property type="entry name" value="BLR3430 PROTEIN"/>
    <property type="match status" value="1"/>
</dbReference>
<dbReference type="EMBL" id="JACIBS010000001">
    <property type="protein sequence ID" value="MBB3664615.1"/>
    <property type="molecule type" value="Genomic_DNA"/>
</dbReference>
<dbReference type="Proteomes" id="UP000564573">
    <property type="component" value="Unassembled WGS sequence"/>
</dbReference>
<dbReference type="InterPro" id="IPR002878">
    <property type="entry name" value="ChsH2_C"/>
</dbReference>
<dbReference type="SUPFAM" id="SSF50249">
    <property type="entry name" value="Nucleic acid-binding proteins"/>
    <property type="match status" value="1"/>
</dbReference>
<dbReference type="Pfam" id="PF01796">
    <property type="entry name" value="OB_ChsH2_C"/>
    <property type="match status" value="1"/>
</dbReference>
<evidence type="ECO:0008006" key="5">
    <source>
        <dbReference type="Google" id="ProtNLM"/>
    </source>
</evidence>
<evidence type="ECO:0000313" key="4">
    <source>
        <dbReference type="Proteomes" id="UP000564573"/>
    </source>
</evidence>
<protein>
    <recommendedName>
        <fullName evidence="5">Zn-ribbon domain-containing OB-fold protein</fullName>
    </recommendedName>
</protein>
<keyword evidence="4" id="KW-1185">Reference proteome</keyword>
<feature type="domain" description="ChsH2 rubredoxin-like zinc ribbon" evidence="2">
    <location>
        <begin position="20"/>
        <end position="55"/>
    </location>
</feature>
<evidence type="ECO:0000313" key="3">
    <source>
        <dbReference type="EMBL" id="MBB3664615.1"/>
    </source>
</evidence>
<sequence length="139" mass="15494">MNEAVPRPGRLSTPVTAEYWRAAAEGRLLLRTCRTCGHRQLYPRSMCVRCWSEDLGWHEAAGAGTVWAFTVIEVPGHPAWRSMTPYAVVIVELDECPRLLSGLLEQRAYDVRIGQRVRAVTEANGDPTGPIPYFVPAES</sequence>
<dbReference type="InterPro" id="IPR022002">
    <property type="entry name" value="ChsH2_Znr"/>
</dbReference>
<evidence type="ECO:0000259" key="2">
    <source>
        <dbReference type="Pfam" id="PF12172"/>
    </source>
</evidence>
<organism evidence="3 4">
    <name type="scientific">Prauserella sediminis</name>
    <dbReference type="NCBI Taxonomy" id="577680"/>
    <lineage>
        <taxon>Bacteria</taxon>
        <taxon>Bacillati</taxon>
        <taxon>Actinomycetota</taxon>
        <taxon>Actinomycetes</taxon>
        <taxon>Pseudonocardiales</taxon>
        <taxon>Pseudonocardiaceae</taxon>
        <taxon>Prauserella</taxon>
        <taxon>Prauserella salsuginis group</taxon>
    </lineage>
</organism>
<dbReference type="InterPro" id="IPR012340">
    <property type="entry name" value="NA-bd_OB-fold"/>
</dbReference>
<name>A0A839XXX2_9PSEU</name>
<comment type="caution">
    <text evidence="3">The sequence shown here is derived from an EMBL/GenBank/DDBJ whole genome shotgun (WGS) entry which is preliminary data.</text>
</comment>
<dbReference type="PANTHER" id="PTHR34075">
    <property type="entry name" value="BLR3430 PROTEIN"/>
    <property type="match status" value="1"/>
</dbReference>
<dbReference type="Gene3D" id="6.10.30.10">
    <property type="match status" value="1"/>
</dbReference>
<dbReference type="RefSeq" id="WP_183784445.1">
    <property type="nucleotide sequence ID" value="NZ_JACIBS010000001.1"/>
</dbReference>
<dbReference type="InterPro" id="IPR052513">
    <property type="entry name" value="Thioester_dehydratase-like"/>
</dbReference>
<gene>
    <name evidence="3" type="ORF">FB384_003519</name>
</gene>
<proteinExistence type="predicted"/>
<evidence type="ECO:0000259" key="1">
    <source>
        <dbReference type="Pfam" id="PF01796"/>
    </source>
</evidence>
<feature type="domain" description="ChsH2 C-terminal OB-fold" evidence="1">
    <location>
        <begin position="57"/>
        <end position="121"/>
    </location>
</feature>
<dbReference type="AlphaFoldDB" id="A0A839XXX2"/>
<dbReference type="Pfam" id="PF12172">
    <property type="entry name" value="zf-ChsH2"/>
    <property type="match status" value="1"/>
</dbReference>